<dbReference type="InterPro" id="IPR003583">
    <property type="entry name" value="Hlx-hairpin-Hlx_DNA-bd_motif"/>
</dbReference>
<evidence type="ECO:0000313" key="3">
    <source>
        <dbReference type="Proteomes" id="UP000663651"/>
    </source>
</evidence>
<feature type="domain" description="Helix-hairpin-helix DNA-binding motif class 1" evidence="1">
    <location>
        <begin position="122"/>
        <end position="141"/>
    </location>
</feature>
<dbReference type="Pfam" id="PF12836">
    <property type="entry name" value="HHH_3"/>
    <property type="match status" value="1"/>
</dbReference>
<keyword evidence="3" id="KW-1185">Reference proteome</keyword>
<dbReference type="Proteomes" id="UP000663651">
    <property type="component" value="Chromosome"/>
</dbReference>
<dbReference type="EMBL" id="CP071382">
    <property type="protein sequence ID" value="QSV45274.1"/>
    <property type="molecule type" value="Genomic_DNA"/>
</dbReference>
<sequence length="172" mass="18816">MLATLLVFVKGRGLSPPKAATMAFSYENPDSIRIKVAGVRGKSGIYNFPRGVKLEGVINMALSGVPANKIVMREPGRCMRDGERVSFNSVGGKYTEISVEMMPVTEMILLGIPLDPNVMHAPDWEVLPGIGPKLARRIVFDRQQNGAFSSVEDLERVPGIGPKTVDQIKNFF</sequence>
<gene>
    <name evidence="2" type="ORF">JZM60_14255</name>
</gene>
<dbReference type="RefSeq" id="WP_207163079.1">
    <property type="nucleotide sequence ID" value="NZ_CP071382.1"/>
</dbReference>
<name>A0ABX7Q1S1_9BACT</name>
<dbReference type="PANTHER" id="PTHR21180:SF32">
    <property type="entry name" value="ENDONUCLEASE_EXONUCLEASE_PHOSPHATASE FAMILY DOMAIN-CONTAINING PROTEIN 1"/>
    <property type="match status" value="1"/>
</dbReference>
<proteinExistence type="predicted"/>
<accession>A0ABX7Q1S1</accession>
<organism evidence="2 3">
    <name type="scientific">Geobacter benzoatilyticus</name>
    <dbReference type="NCBI Taxonomy" id="2815309"/>
    <lineage>
        <taxon>Bacteria</taxon>
        <taxon>Pseudomonadati</taxon>
        <taxon>Thermodesulfobacteriota</taxon>
        <taxon>Desulfuromonadia</taxon>
        <taxon>Geobacterales</taxon>
        <taxon>Geobacteraceae</taxon>
        <taxon>Geobacter</taxon>
    </lineage>
</organism>
<evidence type="ECO:0000259" key="1">
    <source>
        <dbReference type="SMART" id="SM00278"/>
    </source>
</evidence>
<dbReference type="InterPro" id="IPR051675">
    <property type="entry name" value="Endo/Exo/Phosphatase_dom_1"/>
</dbReference>
<dbReference type="Gene3D" id="1.10.150.280">
    <property type="entry name" value="AF1531-like domain"/>
    <property type="match status" value="1"/>
</dbReference>
<reference evidence="2 3" key="1">
    <citation type="submission" date="2021-03" db="EMBL/GenBank/DDBJ databases">
        <title>Geobacter metallireducens gen. nov. sp. nov., a microorganism capable of coupling the complete oxidation of organic compounds to the reduction of iron and other metals.</title>
        <authorList>
            <person name="Li Y."/>
        </authorList>
    </citation>
    <scope>NUCLEOTIDE SEQUENCE [LARGE SCALE GENOMIC DNA]</scope>
    <source>
        <strain evidence="2 3">Jerry-YX</strain>
    </source>
</reference>
<dbReference type="PANTHER" id="PTHR21180">
    <property type="entry name" value="ENDONUCLEASE/EXONUCLEASE/PHOSPHATASE FAMILY DOMAIN-CONTAINING PROTEIN 1"/>
    <property type="match status" value="1"/>
</dbReference>
<dbReference type="SUPFAM" id="SSF47781">
    <property type="entry name" value="RuvA domain 2-like"/>
    <property type="match status" value="1"/>
</dbReference>
<feature type="domain" description="Helix-hairpin-helix DNA-binding motif class 1" evidence="1">
    <location>
        <begin position="152"/>
        <end position="171"/>
    </location>
</feature>
<dbReference type="SMART" id="SM00278">
    <property type="entry name" value="HhH1"/>
    <property type="match status" value="2"/>
</dbReference>
<dbReference type="InterPro" id="IPR010994">
    <property type="entry name" value="RuvA_2-like"/>
</dbReference>
<evidence type="ECO:0000313" key="2">
    <source>
        <dbReference type="EMBL" id="QSV45274.1"/>
    </source>
</evidence>
<protein>
    <submittedName>
        <fullName evidence="2">Helix-hairpin-helix domain-containing protein</fullName>
    </submittedName>
</protein>